<name>A0AAV7THH3_PLEWA</name>
<dbReference type="Proteomes" id="UP001066276">
    <property type="component" value="Chromosome 3_2"/>
</dbReference>
<organism evidence="1 2">
    <name type="scientific">Pleurodeles waltl</name>
    <name type="common">Iberian ribbed newt</name>
    <dbReference type="NCBI Taxonomy" id="8319"/>
    <lineage>
        <taxon>Eukaryota</taxon>
        <taxon>Metazoa</taxon>
        <taxon>Chordata</taxon>
        <taxon>Craniata</taxon>
        <taxon>Vertebrata</taxon>
        <taxon>Euteleostomi</taxon>
        <taxon>Amphibia</taxon>
        <taxon>Batrachia</taxon>
        <taxon>Caudata</taxon>
        <taxon>Salamandroidea</taxon>
        <taxon>Salamandridae</taxon>
        <taxon>Pleurodelinae</taxon>
        <taxon>Pleurodeles</taxon>
    </lineage>
</organism>
<protein>
    <submittedName>
        <fullName evidence="1">Uncharacterized protein</fullName>
    </submittedName>
</protein>
<evidence type="ECO:0000313" key="2">
    <source>
        <dbReference type="Proteomes" id="UP001066276"/>
    </source>
</evidence>
<gene>
    <name evidence="1" type="ORF">NDU88_001393</name>
</gene>
<proteinExistence type="predicted"/>
<keyword evidence="2" id="KW-1185">Reference proteome</keyword>
<dbReference type="AlphaFoldDB" id="A0AAV7THH3"/>
<comment type="caution">
    <text evidence="1">The sequence shown here is derived from an EMBL/GenBank/DDBJ whole genome shotgun (WGS) entry which is preliminary data.</text>
</comment>
<reference evidence="1" key="1">
    <citation type="journal article" date="2022" name="bioRxiv">
        <title>Sequencing and chromosome-scale assembly of the giantPleurodeles waltlgenome.</title>
        <authorList>
            <person name="Brown T."/>
            <person name="Elewa A."/>
            <person name="Iarovenko S."/>
            <person name="Subramanian E."/>
            <person name="Araus A.J."/>
            <person name="Petzold A."/>
            <person name="Susuki M."/>
            <person name="Suzuki K.-i.T."/>
            <person name="Hayashi T."/>
            <person name="Toyoda A."/>
            <person name="Oliveira C."/>
            <person name="Osipova E."/>
            <person name="Leigh N.D."/>
            <person name="Simon A."/>
            <person name="Yun M.H."/>
        </authorList>
    </citation>
    <scope>NUCLEOTIDE SEQUENCE</scope>
    <source>
        <strain evidence="1">20211129_DDA</strain>
        <tissue evidence="1">Liver</tissue>
    </source>
</reference>
<dbReference type="EMBL" id="JANPWB010000006">
    <property type="protein sequence ID" value="KAJ1176110.1"/>
    <property type="molecule type" value="Genomic_DNA"/>
</dbReference>
<evidence type="ECO:0000313" key="1">
    <source>
        <dbReference type="EMBL" id="KAJ1176110.1"/>
    </source>
</evidence>
<sequence length="161" mass="17063">MVPVSSTTDCAMGCRSQFPGTSQYSQVSTHLFISDLVASSAHFRQSDGLARKFVLEGSRVSVTFPSLSLWMWFFVSRLRSPIGLRSLPAAGSKSTTRCRPGQPDRAPCPVPKVSVCFTAAGPAIASSQFLVCSPMHISTIRLACSGVVAAGSPLCFFGHGC</sequence>
<accession>A0AAV7THH3</accession>